<dbReference type="RefSeq" id="XP_018294431.1">
    <property type="nucleotide sequence ID" value="XM_018435408.1"/>
</dbReference>
<proteinExistence type="predicted"/>
<dbReference type="EMBL" id="KV440976">
    <property type="protein sequence ID" value="OAD76391.1"/>
    <property type="molecule type" value="Genomic_DNA"/>
</dbReference>
<sequence>MYRSVECKSILFHFRYSHWMGSMTLQTQNTHRFAFLEVPVVFVQRERQCPVDKIYESINIRKEISIKKPISNNVKVFLRLIEECHVEKDHDIFRAWCQFSILKYYTLSPYSSGISGLFLTQFRTVSREKSTSTLSIDSRAIFFCVWVDHENAEATMQMQYFKTFLITSNLDLKTTAINSFLTTSAIMLVIPFLDRFFFLGAVKQALN</sequence>
<keyword evidence="2" id="KW-1185">Reference proteome</keyword>
<evidence type="ECO:0000313" key="2">
    <source>
        <dbReference type="Proteomes" id="UP000077315"/>
    </source>
</evidence>
<reference evidence="2" key="1">
    <citation type="submission" date="2015-06" db="EMBL/GenBank/DDBJ databases">
        <title>Expansion of signal transduction pathways in fungi by whole-genome duplication.</title>
        <authorList>
            <consortium name="DOE Joint Genome Institute"/>
            <person name="Corrochano L.M."/>
            <person name="Kuo A."/>
            <person name="Marcet-Houben M."/>
            <person name="Polaino S."/>
            <person name="Salamov A."/>
            <person name="Villalobos J.M."/>
            <person name="Alvarez M.I."/>
            <person name="Avalos J."/>
            <person name="Benito E.P."/>
            <person name="Benoit I."/>
            <person name="Burger G."/>
            <person name="Camino L.P."/>
            <person name="Canovas D."/>
            <person name="Cerda-Olmedo E."/>
            <person name="Cheng J.-F."/>
            <person name="Dominguez A."/>
            <person name="Elias M."/>
            <person name="Eslava A.P."/>
            <person name="Glaser F."/>
            <person name="Grimwood J."/>
            <person name="Gutierrez G."/>
            <person name="Heitman J."/>
            <person name="Henrissat B."/>
            <person name="Iturriaga E.A."/>
            <person name="Lang B.F."/>
            <person name="Lavin J.L."/>
            <person name="Lee S."/>
            <person name="Li W."/>
            <person name="Lindquist E."/>
            <person name="Lopez-Garcia S."/>
            <person name="Luque E.M."/>
            <person name="Marcos A.T."/>
            <person name="Martin J."/>
            <person name="McCluskey K."/>
            <person name="Medina H.R."/>
            <person name="Miralles-Duran A."/>
            <person name="Miyazaki A."/>
            <person name="Munoz-Torres E."/>
            <person name="Oguiza J.A."/>
            <person name="Ohm R."/>
            <person name="Olmedo M."/>
            <person name="Orejas M."/>
            <person name="Ortiz-Castellanos L."/>
            <person name="Pisabarro A.G."/>
            <person name="Rodriguez-Romero J."/>
            <person name="Ruiz-Herrera J."/>
            <person name="Ruiz-Vazquez R."/>
            <person name="Sanz C."/>
            <person name="Schackwitz W."/>
            <person name="Schmutz J."/>
            <person name="Shahriari M."/>
            <person name="Shelest E."/>
            <person name="Silva-Franco F."/>
            <person name="Soanes D."/>
            <person name="Syed K."/>
            <person name="Tagua V.G."/>
            <person name="Talbot N.J."/>
            <person name="Thon M."/>
            <person name="De vries R.P."/>
            <person name="Wiebenga A."/>
            <person name="Yadav J.S."/>
            <person name="Braun E.L."/>
            <person name="Baker S."/>
            <person name="Garre V."/>
            <person name="Horwitz B."/>
            <person name="Torres-Martinez S."/>
            <person name="Idnurm A."/>
            <person name="Herrera-Estrella A."/>
            <person name="Gabaldon T."/>
            <person name="Grigoriev I.V."/>
        </authorList>
    </citation>
    <scope>NUCLEOTIDE SEQUENCE [LARGE SCALE GENOMIC DNA]</scope>
    <source>
        <strain evidence="2">NRRL 1555(-)</strain>
    </source>
</reference>
<evidence type="ECO:0000313" key="1">
    <source>
        <dbReference type="EMBL" id="OAD76391.1"/>
    </source>
</evidence>
<gene>
    <name evidence="1" type="ORF">PHYBLDRAFT_166362</name>
</gene>
<dbReference type="InParanoid" id="A0A163AX44"/>
<organism evidence="1 2">
    <name type="scientific">Phycomyces blakesleeanus (strain ATCC 8743b / DSM 1359 / FGSC 10004 / NBRC 33097 / NRRL 1555)</name>
    <dbReference type="NCBI Taxonomy" id="763407"/>
    <lineage>
        <taxon>Eukaryota</taxon>
        <taxon>Fungi</taxon>
        <taxon>Fungi incertae sedis</taxon>
        <taxon>Mucoromycota</taxon>
        <taxon>Mucoromycotina</taxon>
        <taxon>Mucoromycetes</taxon>
        <taxon>Mucorales</taxon>
        <taxon>Phycomycetaceae</taxon>
        <taxon>Phycomyces</taxon>
    </lineage>
</organism>
<dbReference type="GeneID" id="28996314"/>
<dbReference type="VEuPathDB" id="FungiDB:PHYBLDRAFT_166362"/>
<accession>A0A163AX44</accession>
<dbReference type="AlphaFoldDB" id="A0A163AX44"/>
<dbReference type="Proteomes" id="UP000077315">
    <property type="component" value="Unassembled WGS sequence"/>
</dbReference>
<protein>
    <submittedName>
        <fullName evidence="1">Uncharacterized protein</fullName>
    </submittedName>
</protein>
<name>A0A163AX44_PHYB8</name>